<feature type="compositionally biased region" description="Basic and acidic residues" evidence="1">
    <location>
        <begin position="25"/>
        <end position="75"/>
    </location>
</feature>
<protein>
    <submittedName>
        <fullName evidence="3">Uncharacterized protein</fullName>
    </submittedName>
</protein>
<feature type="region of interest" description="Disordered" evidence="1">
    <location>
        <begin position="25"/>
        <end position="86"/>
    </location>
</feature>
<accession>A0AAW0MPI8</accession>
<comment type="caution">
    <text evidence="3">The sequence shown here is derived from an EMBL/GenBank/DDBJ whole genome shotgun (WGS) entry which is preliminary data.</text>
</comment>
<dbReference type="EMBL" id="JBBPFD010000021">
    <property type="protein sequence ID" value="KAK7882667.1"/>
    <property type="molecule type" value="Genomic_DNA"/>
</dbReference>
<evidence type="ECO:0000313" key="3">
    <source>
        <dbReference type="EMBL" id="KAK7882667.1"/>
    </source>
</evidence>
<evidence type="ECO:0000256" key="1">
    <source>
        <dbReference type="SAM" id="MobiDB-lite"/>
    </source>
</evidence>
<organism evidence="3 4">
    <name type="scientific">Mugilogobius chulae</name>
    <name type="common">yellowstripe goby</name>
    <dbReference type="NCBI Taxonomy" id="88201"/>
    <lineage>
        <taxon>Eukaryota</taxon>
        <taxon>Metazoa</taxon>
        <taxon>Chordata</taxon>
        <taxon>Craniata</taxon>
        <taxon>Vertebrata</taxon>
        <taxon>Euteleostomi</taxon>
        <taxon>Actinopterygii</taxon>
        <taxon>Neopterygii</taxon>
        <taxon>Teleostei</taxon>
        <taxon>Neoteleostei</taxon>
        <taxon>Acanthomorphata</taxon>
        <taxon>Gobiaria</taxon>
        <taxon>Gobiiformes</taxon>
        <taxon>Gobioidei</taxon>
        <taxon>Gobiidae</taxon>
        <taxon>Gobionellinae</taxon>
        <taxon>Mugilogobius</taxon>
    </lineage>
</organism>
<feature type="signal peptide" evidence="2">
    <location>
        <begin position="1"/>
        <end position="22"/>
    </location>
</feature>
<feature type="chain" id="PRO_5043765859" evidence="2">
    <location>
        <begin position="23"/>
        <end position="114"/>
    </location>
</feature>
<keyword evidence="4" id="KW-1185">Reference proteome</keyword>
<reference evidence="4" key="1">
    <citation type="submission" date="2024-04" db="EMBL/GenBank/DDBJ databases">
        <title>Salinicola lusitanus LLJ914,a marine bacterium isolated from the Okinawa Trough.</title>
        <authorList>
            <person name="Li J."/>
        </authorList>
    </citation>
    <scope>NUCLEOTIDE SEQUENCE [LARGE SCALE GENOMIC DNA]</scope>
</reference>
<evidence type="ECO:0000313" key="4">
    <source>
        <dbReference type="Proteomes" id="UP001460270"/>
    </source>
</evidence>
<keyword evidence="2" id="KW-0732">Signal</keyword>
<evidence type="ECO:0000256" key="2">
    <source>
        <dbReference type="SAM" id="SignalP"/>
    </source>
</evidence>
<name>A0AAW0MPI8_9GOBI</name>
<dbReference type="AlphaFoldDB" id="A0AAW0MPI8"/>
<proteinExistence type="predicted"/>
<gene>
    <name evidence="3" type="ORF">WMY93_028841</name>
</gene>
<dbReference type="Proteomes" id="UP001460270">
    <property type="component" value="Unassembled WGS sequence"/>
</dbReference>
<sequence>MDVLQLLTEVLSVLLCLIQAAAYRETEREKRKKVKEEGDHESERVDRGKKTEEQEERKRERKRERETRTRDQSRDRKSRRSYCICPSTLPGCSGVCEAVVSPSSACNRDSSLTD</sequence>